<feature type="compositionally biased region" description="Basic and acidic residues" evidence="1">
    <location>
        <begin position="177"/>
        <end position="186"/>
    </location>
</feature>
<sequence>MFGNLHLPNAALGKAAPTWVRHRTAPHSRAALTGLPGPWLEIAPLIDFFAGLVNGTTDRDCTNTWRERVLRLHGLGVTGLCRLLAGHAANNGARRRFRAPRPSPPPILVGARRRSRLPCLQQRHGVVLRGLFDAGLGAGTGARRAPLRGRQGAAHEGMEKQPTCNPSGADGRHHGKFERQCTEDGSARPTDAQPPSGTCSGGEAKAELASQQARSL</sequence>
<protein>
    <submittedName>
        <fullName evidence="2">Uncharacterized protein</fullName>
    </submittedName>
</protein>
<organism evidence="2 3">
    <name type="scientific">Polarella glacialis</name>
    <name type="common">Dinoflagellate</name>
    <dbReference type="NCBI Taxonomy" id="89957"/>
    <lineage>
        <taxon>Eukaryota</taxon>
        <taxon>Sar</taxon>
        <taxon>Alveolata</taxon>
        <taxon>Dinophyceae</taxon>
        <taxon>Suessiales</taxon>
        <taxon>Suessiaceae</taxon>
        <taxon>Polarella</taxon>
    </lineage>
</organism>
<proteinExistence type="predicted"/>
<gene>
    <name evidence="2" type="ORF">PGLA2088_LOCUS16000</name>
</gene>
<evidence type="ECO:0000313" key="3">
    <source>
        <dbReference type="Proteomes" id="UP000626109"/>
    </source>
</evidence>
<evidence type="ECO:0000256" key="1">
    <source>
        <dbReference type="SAM" id="MobiDB-lite"/>
    </source>
</evidence>
<feature type="compositionally biased region" description="Low complexity" evidence="1">
    <location>
        <begin position="141"/>
        <end position="150"/>
    </location>
</feature>
<reference evidence="2" key="1">
    <citation type="submission" date="2021-02" db="EMBL/GenBank/DDBJ databases">
        <authorList>
            <person name="Dougan E. K."/>
            <person name="Rhodes N."/>
            <person name="Thang M."/>
            <person name="Chan C."/>
        </authorList>
    </citation>
    <scope>NUCLEOTIDE SEQUENCE</scope>
</reference>
<feature type="region of interest" description="Disordered" evidence="1">
    <location>
        <begin position="139"/>
        <end position="216"/>
    </location>
</feature>
<comment type="caution">
    <text evidence="2">The sequence shown here is derived from an EMBL/GenBank/DDBJ whole genome shotgun (WGS) entry which is preliminary data.</text>
</comment>
<dbReference type="Proteomes" id="UP000626109">
    <property type="component" value="Unassembled WGS sequence"/>
</dbReference>
<name>A0A813IY26_POLGL</name>
<dbReference type="AlphaFoldDB" id="A0A813IY26"/>
<dbReference type="EMBL" id="CAJNNW010020130">
    <property type="protein sequence ID" value="CAE8665732.1"/>
    <property type="molecule type" value="Genomic_DNA"/>
</dbReference>
<accession>A0A813IY26</accession>
<evidence type="ECO:0000313" key="2">
    <source>
        <dbReference type="EMBL" id="CAE8665732.1"/>
    </source>
</evidence>